<name>A0A7U0GBU6_9CAUD</name>
<gene>
    <name evidence="1" type="ORF">vBKpMFBKp24_302</name>
</gene>
<reference evidence="1 2" key="1">
    <citation type="submission" date="2020-12" db="EMBL/GenBank/DDBJ databases">
        <title>Genomic characterization of four novel bacteriophages infecting Klebsiella pneumoniae.</title>
        <authorList>
            <person name="Estrada Bonilla B."/>
            <person name="Costa A.R."/>
            <person name="van Rossum T."/>
            <person name="Hagedoorn S."/>
            <person name="Wallinga H."/>
            <person name="Xiao M."/>
            <person name="Song W."/>
            <person name="Haas P.-J."/>
            <person name="Nobrega F.L."/>
            <person name="Brouns S.J.J."/>
        </authorList>
    </citation>
    <scope>NUCLEOTIDE SEQUENCE [LARGE SCALE GENOMIC DNA]</scope>
</reference>
<dbReference type="Proteomes" id="UP000596381">
    <property type="component" value="Segment"/>
</dbReference>
<dbReference type="EMBL" id="MW394391">
    <property type="protein sequence ID" value="QQV92341.1"/>
    <property type="molecule type" value="Genomic_DNA"/>
</dbReference>
<protein>
    <submittedName>
        <fullName evidence="1">Uncharacterized protein</fullName>
    </submittedName>
</protein>
<proteinExistence type="predicted"/>
<keyword evidence="2" id="KW-1185">Reference proteome</keyword>
<organism evidence="1 2">
    <name type="scientific">Klebsiella phage vB_KpM_FBKp24</name>
    <dbReference type="NCBI Taxonomy" id="2801834"/>
    <lineage>
        <taxon>Viruses</taxon>
        <taxon>Duplodnaviria</taxon>
        <taxon>Heunggongvirae</taxon>
        <taxon>Uroviricota</taxon>
        <taxon>Caudoviricetes</taxon>
        <taxon>Chimalliviridae</taxon>
        <taxon>Maaswegvirus</taxon>
        <taxon>Maaswegvirus Kp24</taxon>
    </lineage>
</organism>
<sequence length="64" mass="7332">MIYIYKDTARDNVYFLSRIELGEAIVSFEEVENYQEAALGFLSEKGLDDSFLLEDRTNEDNSGS</sequence>
<evidence type="ECO:0000313" key="2">
    <source>
        <dbReference type="Proteomes" id="UP000596381"/>
    </source>
</evidence>
<accession>A0A7U0GBU6</accession>
<evidence type="ECO:0000313" key="1">
    <source>
        <dbReference type="EMBL" id="QQV92341.1"/>
    </source>
</evidence>